<organism evidence="3 4">
    <name type="scientific">Acetobacter fabarum</name>
    <dbReference type="NCBI Taxonomy" id="483199"/>
    <lineage>
        <taxon>Bacteria</taxon>
        <taxon>Pseudomonadati</taxon>
        <taxon>Pseudomonadota</taxon>
        <taxon>Alphaproteobacteria</taxon>
        <taxon>Acetobacterales</taxon>
        <taxon>Acetobacteraceae</taxon>
        <taxon>Acetobacter</taxon>
    </lineage>
</organism>
<dbReference type="Pfam" id="PF10938">
    <property type="entry name" value="YfdX"/>
    <property type="match status" value="1"/>
</dbReference>
<keyword evidence="4" id="KW-1185">Reference proteome</keyword>
<keyword evidence="2" id="KW-0732">Signal</keyword>
<comment type="caution">
    <text evidence="3">The sequence shown here is derived from an EMBL/GenBank/DDBJ whole genome shotgun (WGS) entry which is preliminary data.</text>
</comment>
<dbReference type="AlphaFoldDB" id="A0A269XXY0"/>
<evidence type="ECO:0000256" key="1">
    <source>
        <dbReference type="SAM" id="MobiDB-lite"/>
    </source>
</evidence>
<evidence type="ECO:0000313" key="3">
    <source>
        <dbReference type="EMBL" id="PAK78079.1"/>
    </source>
</evidence>
<evidence type="ECO:0008006" key="5">
    <source>
        <dbReference type="Google" id="ProtNLM"/>
    </source>
</evidence>
<dbReference type="EMBL" id="NCXK01000008">
    <property type="protein sequence ID" value="PAK78079.1"/>
    <property type="molecule type" value="Genomic_DNA"/>
</dbReference>
<feature type="chain" id="PRO_5012967246" description="YfdX family protein" evidence="2">
    <location>
        <begin position="23"/>
        <end position="278"/>
    </location>
</feature>
<gene>
    <name evidence="3" type="ORF">B8X00_07955</name>
</gene>
<dbReference type="Proteomes" id="UP000216151">
    <property type="component" value="Unassembled WGS sequence"/>
</dbReference>
<dbReference type="InterPro" id="IPR021236">
    <property type="entry name" value="Uncharacterised_YfdX"/>
</dbReference>
<sequence>MRFKASLAAVAALMVSASAAHAGAIHTDWEKFKAGRALHHLSVDGQKALQDVLVARDLLAQGKTDAAIPPIYDAQKRFVAAQKDNRRFYAAEDQLQPAPQHPVSATHKPTTGAVTWIPVGGEFILTETLAPDKKAAAQQANKALKAGQNAQAQQNLQVVGEDADFIIALAPLEQTKSTLYRARVLTEGRQAAQAKEALDQLLDSIVFVSDDFVDQSANAQSPAQAPAQAPAKAATQGSAAVTPAPATVPAPAAAPSIAAPAAATPDAPKADSATGSSH</sequence>
<name>A0A269XXY0_9PROT</name>
<accession>A0A269XXY0</accession>
<feature type="signal peptide" evidence="2">
    <location>
        <begin position="1"/>
        <end position="22"/>
    </location>
</feature>
<evidence type="ECO:0000313" key="4">
    <source>
        <dbReference type="Proteomes" id="UP000216151"/>
    </source>
</evidence>
<protein>
    <recommendedName>
        <fullName evidence="5">YfdX family protein</fullName>
    </recommendedName>
</protein>
<dbReference type="Gene3D" id="6.10.250.2140">
    <property type="match status" value="1"/>
</dbReference>
<reference evidence="3 4" key="1">
    <citation type="submission" date="2017-04" db="EMBL/GenBank/DDBJ databases">
        <title>Kefir bacterial isolates.</title>
        <authorList>
            <person name="Kim Y."/>
            <person name="Blasche S."/>
            <person name="Patil K.R."/>
        </authorList>
    </citation>
    <scope>NUCLEOTIDE SEQUENCE [LARGE SCALE GENOMIC DNA]</scope>
    <source>
        <strain evidence="3 4">KR</strain>
    </source>
</reference>
<dbReference type="Gene3D" id="1.20.120.1940">
    <property type="entry name" value="YfdX protein domain"/>
    <property type="match status" value="1"/>
</dbReference>
<feature type="region of interest" description="Disordered" evidence="1">
    <location>
        <begin position="218"/>
        <end position="278"/>
    </location>
</feature>
<evidence type="ECO:0000256" key="2">
    <source>
        <dbReference type="SAM" id="SignalP"/>
    </source>
</evidence>
<dbReference type="OrthoDB" id="7273218at2"/>
<proteinExistence type="predicted"/>